<evidence type="ECO:0000256" key="2">
    <source>
        <dbReference type="SAM" id="MobiDB-lite"/>
    </source>
</evidence>
<dbReference type="VEuPathDB" id="FungiDB:BTJ68_02091"/>
<evidence type="ECO:0000256" key="1">
    <source>
        <dbReference type="PROSITE-ProRule" id="PRU00489"/>
    </source>
</evidence>
<evidence type="ECO:0000313" key="4">
    <source>
        <dbReference type="Proteomes" id="UP000269539"/>
    </source>
</evidence>
<dbReference type="PANTHER" id="PTHR12829:SF4">
    <property type="entry name" value="N(6)-ADENINE-SPECIFIC METHYLTRANSFERASE METTL4"/>
    <property type="match status" value="1"/>
</dbReference>
<feature type="region of interest" description="Disordered" evidence="2">
    <location>
        <begin position="355"/>
        <end position="376"/>
    </location>
</feature>
<evidence type="ECO:0000313" key="3">
    <source>
        <dbReference type="EMBL" id="RMY79282.1"/>
    </source>
</evidence>
<reference evidence="3 4" key="1">
    <citation type="journal article" date="2018" name="BMC Genomics">
        <title>Genomic evidence for intraspecific hybridization in a clonal and extremely halotolerant yeast.</title>
        <authorList>
            <person name="Gostincar C."/>
            <person name="Stajich J.E."/>
            <person name="Zupancic J."/>
            <person name="Zalar P."/>
            <person name="Gunde-Cimerman N."/>
        </authorList>
    </citation>
    <scope>NUCLEOTIDE SEQUENCE [LARGE SCALE GENOMIC DNA]</scope>
    <source>
        <strain evidence="3 4">EXF-10513</strain>
    </source>
</reference>
<sequence length="467" mass="52320">MASPVLWQNESQTTILIDIPRSIEAAQGTPEAPCHDHLLSVTPLETPFPSNEPKSEAARAKLVGNSTDQQLDREYVELLSKALTETHEAYHGRWCLPRPFVQERPRAAKKRKLEANESSNSVQSTPTQEELPEDFLRTLAEDDNSPDSPDYEMTLHPTQASPTNDTTAPPTQYIINRNPFPATLSISTHQTQHPQTFRLPPNTTFSLSNCSTHSTPFRHSLRSQADEEETTHHFDIILLDPPWPNRSIKRSHLTSHRSRYPVAPNLASITDLLYSLDLEMLMSPSCAVGVWITNKPSIRETILDPEEGVFAAWGVELIEEWVWGKTTARGEPVSGLEGVWRRPYEVLLVGRRGGGDGRGAGGQGEGAGGGDGEGEGKVKRRVILGVPDLHSRKPCLKGLVEEILLGDHHHGHHHHDGRTGYRALEVFARNLVAGWWSWGDECLKFNWEGYWRSGDEMEMKREDEDET</sequence>
<dbReference type="GO" id="GO:0003676">
    <property type="term" value="F:nucleic acid binding"/>
    <property type="evidence" value="ECO:0007669"/>
    <property type="project" value="InterPro"/>
</dbReference>
<feature type="compositionally biased region" description="Gly residues" evidence="2">
    <location>
        <begin position="356"/>
        <end position="371"/>
    </location>
</feature>
<accession>A0A3M7ES17</accession>
<dbReference type="PANTHER" id="PTHR12829">
    <property type="entry name" value="N6-ADENOSINE-METHYLTRANSFERASE"/>
    <property type="match status" value="1"/>
</dbReference>
<dbReference type="GO" id="GO:0032259">
    <property type="term" value="P:methylation"/>
    <property type="evidence" value="ECO:0007669"/>
    <property type="project" value="InterPro"/>
</dbReference>
<proteinExistence type="inferred from homology"/>
<dbReference type="EMBL" id="QWIO01001105">
    <property type="protein sequence ID" value="RMY79282.1"/>
    <property type="molecule type" value="Genomic_DNA"/>
</dbReference>
<dbReference type="InterPro" id="IPR002052">
    <property type="entry name" value="DNA_methylase_N6_adenine_CS"/>
</dbReference>
<evidence type="ECO:0008006" key="5">
    <source>
        <dbReference type="Google" id="ProtNLM"/>
    </source>
</evidence>
<dbReference type="PROSITE" id="PS00092">
    <property type="entry name" value="N6_MTASE"/>
    <property type="match status" value="1"/>
</dbReference>
<dbReference type="Pfam" id="PF05063">
    <property type="entry name" value="MT-A70"/>
    <property type="match status" value="1"/>
</dbReference>
<protein>
    <recommendedName>
        <fullName evidence="5">MT-A70-domain-containing protein</fullName>
    </recommendedName>
</protein>
<comment type="similarity">
    <text evidence="1">Belongs to the MT-A70-like family.</text>
</comment>
<dbReference type="PROSITE" id="PS51143">
    <property type="entry name" value="MT_A70"/>
    <property type="match status" value="1"/>
</dbReference>
<dbReference type="GO" id="GO:0005634">
    <property type="term" value="C:nucleus"/>
    <property type="evidence" value="ECO:0007669"/>
    <property type="project" value="TreeGrafter"/>
</dbReference>
<gene>
    <name evidence="3" type="ORF">D0864_09114</name>
</gene>
<dbReference type="Proteomes" id="UP000269539">
    <property type="component" value="Unassembled WGS sequence"/>
</dbReference>
<dbReference type="InterPro" id="IPR007757">
    <property type="entry name" value="MT-A70-like"/>
</dbReference>
<dbReference type="AlphaFoldDB" id="A0A3M7ES17"/>
<dbReference type="GO" id="GO:0008168">
    <property type="term" value="F:methyltransferase activity"/>
    <property type="evidence" value="ECO:0007669"/>
    <property type="project" value="InterPro"/>
</dbReference>
<feature type="compositionally biased region" description="Polar residues" evidence="2">
    <location>
        <begin position="116"/>
        <end position="128"/>
    </location>
</feature>
<feature type="region of interest" description="Disordered" evidence="2">
    <location>
        <begin position="106"/>
        <end position="169"/>
    </location>
</feature>
<name>A0A3M7ES17_HORWE</name>
<comment type="caution">
    <text evidence="3">The sequence shown here is derived from an EMBL/GenBank/DDBJ whole genome shotgun (WGS) entry which is preliminary data.</text>
</comment>
<organism evidence="3 4">
    <name type="scientific">Hortaea werneckii</name>
    <name type="common">Black yeast</name>
    <name type="synonym">Cladosporium werneckii</name>
    <dbReference type="NCBI Taxonomy" id="91943"/>
    <lineage>
        <taxon>Eukaryota</taxon>
        <taxon>Fungi</taxon>
        <taxon>Dikarya</taxon>
        <taxon>Ascomycota</taxon>
        <taxon>Pezizomycotina</taxon>
        <taxon>Dothideomycetes</taxon>
        <taxon>Dothideomycetidae</taxon>
        <taxon>Mycosphaerellales</taxon>
        <taxon>Teratosphaeriaceae</taxon>
        <taxon>Hortaea</taxon>
    </lineage>
</organism>
<feature type="compositionally biased region" description="Polar residues" evidence="2">
    <location>
        <begin position="156"/>
        <end position="169"/>
    </location>
</feature>